<organism evidence="2">
    <name type="scientific">Herbiconiux sp. A18JL235</name>
    <dbReference type="NCBI Taxonomy" id="3152363"/>
    <lineage>
        <taxon>Bacteria</taxon>
        <taxon>Bacillati</taxon>
        <taxon>Actinomycetota</taxon>
        <taxon>Actinomycetes</taxon>
        <taxon>Micrococcales</taxon>
        <taxon>Microbacteriaceae</taxon>
        <taxon>Herbiconiux</taxon>
    </lineage>
</organism>
<dbReference type="InterPro" id="IPR029066">
    <property type="entry name" value="PLP-binding_barrel"/>
</dbReference>
<reference evidence="2" key="1">
    <citation type="submission" date="2024-05" db="EMBL/GenBank/DDBJ databases">
        <title>Herbiconiux sp. A18JL235.</title>
        <authorList>
            <person name="Zhang G."/>
        </authorList>
    </citation>
    <scope>NUCLEOTIDE SEQUENCE</scope>
    <source>
        <strain evidence="2">A18JL235</strain>
    </source>
</reference>
<proteinExistence type="predicted"/>
<gene>
    <name evidence="2" type="ORF">ABFY20_07390</name>
</gene>
<evidence type="ECO:0000313" key="2">
    <source>
        <dbReference type="EMBL" id="XDI07377.1"/>
    </source>
</evidence>
<dbReference type="PANTHER" id="PTHR28004">
    <property type="entry name" value="ZGC:162816-RELATED"/>
    <property type="match status" value="1"/>
</dbReference>
<dbReference type="GO" id="GO:0036088">
    <property type="term" value="P:D-serine catabolic process"/>
    <property type="evidence" value="ECO:0007669"/>
    <property type="project" value="TreeGrafter"/>
</dbReference>
<dbReference type="Pfam" id="PF01168">
    <property type="entry name" value="Ala_racemase_N"/>
    <property type="match status" value="1"/>
</dbReference>
<dbReference type="EC" id="5.1.1.1" evidence="2"/>
<protein>
    <submittedName>
        <fullName evidence="2">Alanine racemase</fullName>
        <ecNumber evidence="2">5.1.1.1</ecNumber>
    </submittedName>
</protein>
<dbReference type="GO" id="GO:0008721">
    <property type="term" value="F:D-serine ammonia-lyase activity"/>
    <property type="evidence" value="ECO:0007669"/>
    <property type="project" value="TreeGrafter"/>
</dbReference>
<dbReference type="InterPro" id="IPR001608">
    <property type="entry name" value="Ala_racemase_N"/>
</dbReference>
<sequence>MTIDLEAAESAPALWRDEQRYWRGLTEATARLDPPLAVIGAEAMAHNALSMLRRAGGRPIRVASKSIRVRAVQDALLALPGYAGVLAYTLPEALWLGETVDDVVVGYPSVDRGAIARLAADERLLARVTLMIDSVEHLDLIDLAAPAARRAAPIRVALELDAAFTAPGLGRLGVWRSPVSTAEQAAALAREVVARPGYALVGMMAYESQIAGVGDRPGRGSLKGAVMGRVIERMQRASAAELAERRGAAVQAVRRIAPLEFVNGGGTGSLESTSHDPSVTEIAAGSGLFGGHLFDTYSRFRPAPAAAFALSVVRKPTPDMATLLGGGWIASGPPGPDRLPEVVWPRNTRMQAREMAGEVQTPLSGRGAAALGVGDRVWLRHTKSGELSEHVNEFQLVQDGEVVDVVPSYRGEGKAFL</sequence>
<dbReference type="PANTHER" id="PTHR28004:SF2">
    <property type="entry name" value="D-SERINE DEHYDRATASE"/>
    <property type="match status" value="1"/>
</dbReference>
<dbReference type="InterPro" id="IPR051466">
    <property type="entry name" value="D-amino_acid_metab_enzyme"/>
</dbReference>
<name>A0AB39BMF5_9MICO</name>
<evidence type="ECO:0000259" key="1">
    <source>
        <dbReference type="Pfam" id="PF01168"/>
    </source>
</evidence>
<dbReference type="RefSeq" id="WP_368499747.1">
    <property type="nucleotide sequence ID" value="NZ_CP162511.1"/>
</dbReference>
<dbReference type="AlphaFoldDB" id="A0AB39BMF5"/>
<accession>A0AB39BMF5</accession>
<dbReference type="Gene3D" id="3.20.20.10">
    <property type="entry name" value="Alanine racemase"/>
    <property type="match status" value="1"/>
</dbReference>
<dbReference type="EMBL" id="CP162511">
    <property type="protein sequence ID" value="XDI07377.1"/>
    <property type="molecule type" value="Genomic_DNA"/>
</dbReference>
<dbReference type="SUPFAM" id="SSF51419">
    <property type="entry name" value="PLP-binding barrel"/>
    <property type="match status" value="1"/>
</dbReference>
<keyword evidence="2" id="KW-0413">Isomerase</keyword>
<feature type="domain" description="Alanine racemase N-terminal" evidence="1">
    <location>
        <begin position="41"/>
        <end position="290"/>
    </location>
</feature>
<dbReference type="GO" id="GO:0008784">
    <property type="term" value="F:alanine racemase activity"/>
    <property type="evidence" value="ECO:0007669"/>
    <property type="project" value="UniProtKB-EC"/>
</dbReference>